<feature type="transmembrane region" description="Helical" evidence="1">
    <location>
        <begin position="59"/>
        <end position="78"/>
    </location>
</feature>
<dbReference type="Gene3D" id="3.50.50.60">
    <property type="entry name" value="FAD/NAD(P)-binding domain"/>
    <property type="match status" value="1"/>
</dbReference>
<dbReference type="InterPro" id="IPR050816">
    <property type="entry name" value="Flavin-dep_Halogenase_NPB"/>
</dbReference>
<accession>A0A170PPQ2</accession>
<keyword evidence="1" id="KW-1133">Transmembrane helix</keyword>
<dbReference type="AlphaFoldDB" id="A0A170PPQ2"/>
<dbReference type="PANTHER" id="PTHR43747:SF4">
    <property type="entry name" value="FLAVIN-DEPENDENT TRYPTOPHAN HALOGENASE"/>
    <property type="match status" value="1"/>
</dbReference>
<dbReference type="InterPro" id="IPR006905">
    <property type="entry name" value="Flavin_halogenase"/>
</dbReference>
<name>A0A170PPQ2_9ZZZZ</name>
<evidence type="ECO:0000313" key="2">
    <source>
        <dbReference type="EMBL" id="CUS45886.1"/>
    </source>
</evidence>
<dbReference type="Pfam" id="PF04820">
    <property type="entry name" value="Trp_halogenase"/>
    <property type="match status" value="1"/>
</dbReference>
<dbReference type="GO" id="GO:0004497">
    <property type="term" value="F:monooxygenase activity"/>
    <property type="evidence" value="ECO:0007669"/>
    <property type="project" value="InterPro"/>
</dbReference>
<keyword evidence="1" id="KW-0472">Membrane</keyword>
<protein>
    <submittedName>
        <fullName evidence="2">Tryptophan halogenase</fullName>
    </submittedName>
</protein>
<dbReference type="EMBL" id="CZQE01000311">
    <property type="protein sequence ID" value="CUS45886.1"/>
    <property type="molecule type" value="Genomic_DNA"/>
</dbReference>
<dbReference type="SUPFAM" id="SSF51905">
    <property type="entry name" value="FAD/NAD(P)-binding domain"/>
    <property type="match status" value="1"/>
</dbReference>
<feature type="transmembrane region" description="Helical" evidence="1">
    <location>
        <begin position="90"/>
        <end position="108"/>
    </location>
</feature>
<sequence>MGRIMATTPTGAPSRTPAYAWYVLGILFLVYILNFVDRQIISILAEDIKRDLGLKDEDLGFLYGTAFGVFYSLFGIPLGRLADNWNRVRLMTIGLALWSGMTALSGFARSGGMLAAARIGVGVGEATVPHIRFFNQRLGIDEADFMRRTNATFKLGIEFRDWARIGDSYIHPFGDFGRDIAGLPFHQHWLRLVRAGRIPPELEAFSLPILAARADRFAPPSPDPSAIESTFSYAYQFDAGLYAAYLRSYAEQRGVRRIEGKIGPVGQDGETGFVHSVTLESGEEVTGDLFVDCSGFRGLLIEGALKAGYESWSHWLPCDAALAVPSAHGGPLTPYTSATARDAGWQWRIPLQHRVGNGHVFSTAFTDIDSARDILMSNLEGEALAEPRLLRFATGKRRSQWLGNVVAIGLASGFLEPLESTSIHLIQLAITKLIDLLPLDGWDPLDAAEFSRSMAVEYERVRDFLILHYCATERTDTAFWNHCRTMSLPESLAYKMAAFRERGVVVRYREGMFLEPSWLAVYYGQRIEPGRINPLVEALPIDKVASRAEAMASAFRAAAQAMPDHADYLHDLCGSAGAVRA</sequence>
<dbReference type="GO" id="GO:0022857">
    <property type="term" value="F:transmembrane transporter activity"/>
    <property type="evidence" value="ECO:0007669"/>
    <property type="project" value="InterPro"/>
</dbReference>
<dbReference type="InterPro" id="IPR036259">
    <property type="entry name" value="MFS_trans_sf"/>
</dbReference>
<dbReference type="SUPFAM" id="SSF103473">
    <property type="entry name" value="MFS general substrate transporter"/>
    <property type="match status" value="1"/>
</dbReference>
<feature type="transmembrane region" description="Helical" evidence="1">
    <location>
        <begin position="19"/>
        <end position="36"/>
    </location>
</feature>
<keyword evidence="1" id="KW-0812">Transmembrane</keyword>
<organism evidence="2">
    <name type="scientific">hydrothermal vent metagenome</name>
    <dbReference type="NCBI Taxonomy" id="652676"/>
    <lineage>
        <taxon>unclassified sequences</taxon>
        <taxon>metagenomes</taxon>
        <taxon>ecological metagenomes</taxon>
    </lineage>
</organism>
<proteinExistence type="predicted"/>
<gene>
    <name evidence="2" type="ORF">MGWOODY_Smn709</name>
</gene>
<reference evidence="2" key="1">
    <citation type="submission" date="2015-10" db="EMBL/GenBank/DDBJ databases">
        <authorList>
            <person name="Gilbert D.G."/>
        </authorList>
    </citation>
    <scope>NUCLEOTIDE SEQUENCE</scope>
</reference>
<dbReference type="PANTHER" id="PTHR43747">
    <property type="entry name" value="FAD-BINDING PROTEIN"/>
    <property type="match status" value="1"/>
</dbReference>
<dbReference type="InterPro" id="IPR036188">
    <property type="entry name" value="FAD/NAD-bd_sf"/>
</dbReference>
<evidence type="ECO:0000256" key="1">
    <source>
        <dbReference type="SAM" id="Phobius"/>
    </source>
</evidence>